<evidence type="ECO:0000256" key="10">
    <source>
        <dbReference type="ARBA" id="ARBA00030803"/>
    </source>
</evidence>
<comment type="subcellular location">
    <subcellularLocation>
        <location evidence="2">Cell membrane</location>
    </subcellularLocation>
    <subcellularLocation>
        <location evidence="1">Membrane</location>
        <topology evidence="1">Single-pass membrane protein</topology>
    </subcellularLocation>
</comment>
<comment type="similarity">
    <text evidence="7">Belongs to the zinc-associated anti-sigma factor (ZAS) superfamily. Anti-sigma-W factor family.</text>
</comment>
<keyword evidence="4 12" id="KW-0812">Transmembrane</keyword>
<dbReference type="InterPro" id="IPR051474">
    <property type="entry name" value="Anti-sigma-K/W_factor"/>
</dbReference>
<dbReference type="InterPro" id="IPR027383">
    <property type="entry name" value="Znf_put"/>
</dbReference>
<dbReference type="PANTHER" id="PTHR37461:SF1">
    <property type="entry name" value="ANTI-SIGMA-K FACTOR RSKA"/>
    <property type="match status" value="1"/>
</dbReference>
<feature type="region of interest" description="Disordered" evidence="11">
    <location>
        <begin position="221"/>
        <end position="240"/>
    </location>
</feature>
<organism evidence="15 16">
    <name type="scientific">Paenisporosarcina cavernae</name>
    <dbReference type="NCBI Taxonomy" id="2320858"/>
    <lineage>
        <taxon>Bacteria</taxon>
        <taxon>Bacillati</taxon>
        <taxon>Bacillota</taxon>
        <taxon>Bacilli</taxon>
        <taxon>Bacillales</taxon>
        <taxon>Caryophanaceae</taxon>
        <taxon>Paenisporosarcina</taxon>
    </lineage>
</organism>
<evidence type="ECO:0000313" key="16">
    <source>
        <dbReference type="Proteomes" id="UP000265725"/>
    </source>
</evidence>
<keyword evidence="6 12" id="KW-0472">Membrane</keyword>
<evidence type="ECO:0000259" key="14">
    <source>
        <dbReference type="Pfam" id="PF13490"/>
    </source>
</evidence>
<dbReference type="Proteomes" id="UP000265725">
    <property type="component" value="Chromosome"/>
</dbReference>
<evidence type="ECO:0000256" key="5">
    <source>
        <dbReference type="ARBA" id="ARBA00022989"/>
    </source>
</evidence>
<dbReference type="Gene3D" id="1.10.10.1320">
    <property type="entry name" value="Anti-sigma factor, zinc-finger domain"/>
    <property type="match status" value="1"/>
</dbReference>
<feature type="transmembrane region" description="Helical" evidence="12">
    <location>
        <begin position="94"/>
        <end position="116"/>
    </location>
</feature>
<evidence type="ECO:0000256" key="6">
    <source>
        <dbReference type="ARBA" id="ARBA00023136"/>
    </source>
</evidence>
<gene>
    <name evidence="15" type="ORF">D3873_11475</name>
</gene>
<accession>A0A385YVB6</accession>
<dbReference type="Pfam" id="PF13490">
    <property type="entry name" value="zf-HC2"/>
    <property type="match status" value="1"/>
</dbReference>
<protein>
    <recommendedName>
        <fullName evidence="8">Anti-sigma-W factor RsiW</fullName>
    </recommendedName>
    <alternativeName>
        <fullName evidence="10">Regulator of SigK</fullName>
    </alternativeName>
    <alternativeName>
        <fullName evidence="9">Sigma-K anti-sigma factor RskA</fullName>
    </alternativeName>
</protein>
<dbReference type="PANTHER" id="PTHR37461">
    <property type="entry name" value="ANTI-SIGMA-K FACTOR RSKA"/>
    <property type="match status" value="1"/>
</dbReference>
<evidence type="ECO:0000256" key="9">
    <source>
        <dbReference type="ARBA" id="ARBA00029829"/>
    </source>
</evidence>
<reference evidence="16" key="1">
    <citation type="submission" date="2018-09" db="EMBL/GenBank/DDBJ databases">
        <authorList>
            <person name="Zhu H."/>
        </authorList>
    </citation>
    <scope>NUCLEOTIDE SEQUENCE [LARGE SCALE GENOMIC DNA]</scope>
    <source>
        <strain evidence="16">K2R23-3</strain>
    </source>
</reference>
<dbReference type="GO" id="GO:0016989">
    <property type="term" value="F:sigma factor antagonist activity"/>
    <property type="evidence" value="ECO:0007669"/>
    <property type="project" value="TreeGrafter"/>
</dbReference>
<dbReference type="AlphaFoldDB" id="A0A385YVB6"/>
<evidence type="ECO:0000256" key="2">
    <source>
        <dbReference type="ARBA" id="ARBA00004236"/>
    </source>
</evidence>
<keyword evidence="3" id="KW-1003">Cell membrane</keyword>
<evidence type="ECO:0000256" key="8">
    <source>
        <dbReference type="ARBA" id="ARBA00024438"/>
    </source>
</evidence>
<keyword evidence="5 12" id="KW-1133">Transmembrane helix</keyword>
<evidence type="ECO:0000256" key="3">
    <source>
        <dbReference type="ARBA" id="ARBA00022475"/>
    </source>
</evidence>
<evidence type="ECO:0000256" key="1">
    <source>
        <dbReference type="ARBA" id="ARBA00004167"/>
    </source>
</evidence>
<dbReference type="EMBL" id="CP032418">
    <property type="protein sequence ID" value="AYC30421.1"/>
    <property type="molecule type" value="Genomic_DNA"/>
</dbReference>
<feature type="compositionally biased region" description="Basic and acidic residues" evidence="11">
    <location>
        <begin position="222"/>
        <end position="231"/>
    </location>
</feature>
<evidence type="ECO:0000256" key="11">
    <source>
        <dbReference type="SAM" id="MobiDB-lite"/>
    </source>
</evidence>
<feature type="domain" description="Anti-sigma K factor RskA C-terminal" evidence="13">
    <location>
        <begin position="98"/>
        <end position="232"/>
    </location>
</feature>
<dbReference type="RefSeq" id="WP_119884138.1">
    <property type="nucleotide sequence ID" value="NZ_CP032418.1"/>
</dbReference>
<keyword evidence="16" id="KW-1185">Reference proteome</keyword>
<dbReference type="GO" id="GO:0006417">
    <property type="term" value="P:regulation of translation"/>
    <property type="evidence" value="ECO:0007669"/>
    <property type="project" value="TreeGrafter"/>
</dbReference>
<sequence>MERQTCETLIDYFNGQLNDIEKAQFEEHLQHCPSCQEELAEWQLLADDLPYAVDTVLPPNGMKDRILSNIVDDKEEEMVVVNNKPIPKKPSVKWMPFIAAALLLSIGANIFLASIVSKQTDELATSQETVDELLAYVQLSSTTGDVTGTASMVKHGEEVQMVVTANSLPQLSNEEVFQVWLIDEDGPKRAGSFQTTSENGTMVFTLPENMNKDWSQIAVSHEPNKDSEKPLGEVLLASDL</sequence>
<dbReference type="InterPro" id="IPR041916">
    <property type="entry name" value="Anti_sigma_zinc_sf"/>
</dbReference>
<dbReference type="GO" id="GO:0005886">
    <property type="term" value="C:plasma membrane"/>
    <property type="evidence" value="ECO:0007669"/>
    <property type="project" value="UniProtKB-SubCell"/>
</dbReference>
<dbReference type="KEGG" id="paek:D3873_11475"/>
<proteinExistence type="inferred from homology"/>
<evidence type="ECO:0000313" key="15">
    <source>
        <dbReference type="EMBL" id="AYC30421.1"/>
    </source>
</evidence>
<evidence type="ECO:0000256" key="7">
    <source>
        <dbReference type="ARBA" id="ARBA00024353"/>
    </source>
</evidence>
<evidence type="ECO:0000256" key="4">
    <source>
        <dbReference type="ARBA" id="ARBA00022692"/>
    </source>
</evidence>
<dbReference type="Pfam" id="PF10099">
    <property type="entry name" value="RskA_C"/>
    <property type="match status" value="1"/>
</dbReference>
<name>A0A385YVB6_9BACL</name>
<dbReference type="InterPro" id="IPR018764">
    <property type="entry name" value="RskA_C"/>
</dbReference>
<feature type="domain" description="Putative zinc-finger" evidence="14">
    <location>
        <begin position="7"/>
        <end position="36"/>
    </location>
</feature>
<dbReference type="OrthoDB" id="150725at2"/>
<evidence type="ECO:0000259" key="13">
    <source>
        <dbReference type="Pfam" id="PF10099"/>
    </source>
</evidence>
<evidence type="ECO:0000256" key="12">
    <source>
        <dbReference type="SAM" id="Phobius"/>
    </source>
</evidence>